<feature type="transmembrane region" description="Helical" evidence="6">
    <location>
        <begin position="181"/>
        <end position="200"/>
    </location>
</feature>
<feature type="transmembrane region" description="Helical" evidence="6">
    <location>
        <begin position="130"/>
        <end position="145"/>
    </location>
</feature>
<dbReference type="Pfam" id="PF07947">
    <property type="entry name" value="YhhN"/>
    <property type="match status" value="1"/>
</dbReference>
<evidence type="ECO:0000256" key="6">
    <source>
        <dbReference type="SAM" id="Phobius"/>
    </source>
</evidence>
<evidence type="ECO:0000256" key="4">
    <source>
        <dbReference type="ARBA" id="ARBA00022989"/>
    </source>
</evidence>
<comment type="caution">
    <text evidence="7">The sequence shown here is derived from an EMBL/GenBank/DDBJ whole genome shotgun (WGS) entry which is preliminary data.</text>
</comment>
<feature type="transmembrane region" description="Helical" evidence="6">
    <location>
        <begin position="21"/>
        <end position="40"/>
    </location>
</feature>
<proteinExistence type="inferred from homology"/>
<keyword evidence="3 6" id="KW-0812">Transmembrane</keyword>
<evidence type="ECO:0000256" key="2">
    <source>
        <dbReference type="ARBA" id="ARBA00007375"/>
    </source>
</evidence>
<dbReference type="AlphaFoldDB" id="A0A4V6RRT5"/>
<comment type="subcellular location">
    <subcellularLocation>
        <location evidence="1">Membrane</location>
        <topology evidence="1">Multi-pass membrane protein</topology>
    </subcellularLocation>
</comment>
<dbReference type="GO" id="GO:0016020">
    <property type="term" value="C:membrane"/>
    <property type="evidence" value="ECO:0007669"/>
    <property type="project" value="UniProtKB-SubCell"/>
</dbReference>
<evidence type="ECO:0000256" key="1">
    <source>
        <dbReference type="ARBA" id="ARBA00004141"/>
    </source>
</evidence>
<evidence type="ECO:0000313" key="7">
    <source>
        <dbReference type="EMBL" id="THD68016.1"/>
    </source>
</evidence>
<accession>A0A4V6RRT5</accession>
<name>A0A4V6RRT5_9FLAO</name>
<feature type="transmembrane region" description="Helical" evidence="6">
    <location>
        <begin position="99"/>
        <end position="118"/>
    </location>
</feature>
<organism evidence="7 8">
    <name type="scientific">Robertkochia marina</name>
    <dbReference type="NCBI Taxonomy" id="1227945"/>
    <lineage>
        <taxon>Bacteria</taxon>
        <taxon>Pseudomonadati</taxon>
        <taxon>Bacteroidota</taxon>
        <taxon>Flavobacteriia</taxon>
        <taxon>Flavobacteriales</taxon>
        <taxon>Flavobacteriaceae</taxon>
        <taxon>Robertkochia</taxon>
    </lineage>
</organism>
<keyword evidence="8" id="KW-1185">Reference proteome</keyword>
<feature type="transmembrane region" description="Helical" evidence="6">
    <location>
        <begin position="151"/>
        <end position="169"/>
    </location>
</feature>
<dbReference type="Proteomes" id="UP000305939">
    <property type="component" value="Unassembled WGS sequence"/>
</dbReference>
<gene>
    <name evidence="7" type="ORF">E7Z59_10240</name>
</gene>
<dbReference type="GO" id="GO:0016787">
    <property type="term" value="F:hydrolase activity"/>
    <property type="evidence" value="ECO:0007669"/>
    <property type="project" value="TreeGrafter"/>
</dbReference>
<feature type="transmembrane region" description="Helical" evidence="6">
    <location>
        <begin position="206"/>
        <end position="226"/>
    </location>
</feature>
<dbReference type="RefSeq" id="WP_136336221.1">
    <property type="nucleotide sequence ID" value="NZ_QXMP01000010.1"/>
</dbReference>
<dbReference type="OrthoDB" id="5651790at2"/>
<evidence type="ECO:0000256" key="3">
    <source>
        <dbReference type="ARBA" id="ARBA00022692"/>
    </source>
</evidence>
<protein>
    <submittedName>
        <fullName evidence="7">Lysoplasmalogenase</fullName>
    </submittedName>
</protein>
<dbReference type="InterPro" id="IPR012506">
    <property type="entry name" value="TMEM86B-like"/>
</dbReference>
<dbReference type="PANTHER" id="PTHR31885">
    <property type="entry name" value="GH04784P"/>
    <property type="match status" value="1"/>
</dbReference>
<comment type="similarity">
    <text evidence="2">Belongs to the TMEM86 family.</text>
</comment>
<reference evidence="7 8" key="1">
    <citation type="submission" date="2019-04" db="EMBL/GenBank/DDBJ databases">
        <title>Draft genome sequence of Robertkochia marina CC-AMO-30D.</title>
        <authorList>
            <person name="Hameed A."/>
            <person name="Lin S.-Y."/>
            <person name="Shahina M."/>
            <person name="Lai W.-A."/>
            <person name="Young C.-C."/>
        </authorList>
    </citation>
    <scope>NUCLEOTIDE SEQUENCE [LARGE SCALE GENOMIC DNA]</scope>
    <source>
        <strain evidence="7 8">CC-AMO-30D</strain>
    </source>
</reference>
<sequence length="237" mass="27054">MKRTVTNNSKGSPDKDRISKSLFPFIYGLIVLFDLIVLSIPEWMEIREISKPLIVGSLMVWLVYKRFPLPGKRDRIFFLALFFSFLGDGFLNYEGYFLPGLLSFFIAHICYCVIFLKWNGISTALHYKRSAPLLLYAVGVFLFIQNDLGPLKAYVILYMIILLLMVISVLSRKGLTTKTAFTLGVSGALLFLFSDSLLAINKFTYAIPYASQMIMFSYALAQFFLIRSFFEEDAVQA</sequence>
<evidence type="ECO:0000256" key="5">
    <source>
        <dbReference type="ARBA" id="ARBA00023136"/>
    </source>
</evidence>
<dbReference type="PANTHER" id="PTHR31885:SF6">
    <property type="entry name" value="GH04784P"/>
    <property type="match status" value="1"/>
</dbReference>
<dbReference type="EMBL" id="SSMC01000002">
    <property type="protein sequence ID" value="THD68016.1"/>
    <property type="molecule type" value="Genomic_DNA"/>
</dbReference>
<keyword evidence="5 6" id="KW-0472">Membrane</keyword>
<evidence type="ECO:0000313" key="8">
    <source>
        <dbReference type="Proteomes" id="UP000305939"/>
    </source>
</evidence>
<keyword evidence="4 6" id="KW-1133">Transmembrane helix</keyword>